<feature type="compositionally biased region" description="Low complexity" evidence="1">
    <location>
        <begin position="152"/>
        <end position="163"/>
    </location>
</feature>
<keyword evidence="3" id="KW-1185">Reference proteome</keyword>
<dbReference type="Proteomes" id="UP000256970">
    <property type="component" value="Unassembled WGS sequence"/>
</dbReference>
<dbReference type="EMBL" id="FNXT01001003">
    <property type="protein sequence ID" value="SZX70703.1"/>
    <property type="molecule type" value="Genomic_DNA"/>
</dbReference>
<accession>A0A383W0T2</accession>
<feature type="compositionally biased region" description="Low complexity" evidence="1">
    <location>
        <begin position="51"/>
        <end position="65"/>
    </location>
</feature>
<dbReference type="PANTHER" id="PTHR35320">
    <property type="entry name" value="ATP-DEPENDENT CLP PROTEASE ATP-BINDING SUBUNIT"/>
    <property type="match status" value="1"/>
</dbReference>
<evidence type="ECO:0000256" key="1">
    <source>
        <dbReference type="SAM" id="MobiDB-lite"/>
    </source>
</evidence>
<name>A0A383W0T2_TETOB</name>
<sequence length="310" mass="32080">MVPYDLMFLYLKDFHNQCCGQSNGGADCTPGSCYTCCPHSTHRAVAAATANTSAEQQQQQQQQQQRKSDPILGTSLALDQIHKVKMHVAGSCSMGISFWPSFSFKPPEREAQAGTVTLVPNTAANHPAASSAAAAAADVQGGSSSGNGGAPGDTAPAAAAAAEGETAGARPPCSCSHLLHINFTRDPPDEVSTGAKLLGCIPFPFLTIRTNKLEGTIDPCSGAVTLQFEAAMLAQVGSRPPTPLPLATCLTSEPASAVKVTLQGKRLADGRVTLVSAAEVPKTGSSLANLILWLPTAATAVLPMRLEFLQ</sequence>
<proteinExistence type="predicted"/>
<organism evidence="2 3">
    <name type="scientific">Tetradesmus obliquus</name>
    <name type="common">Green alga</name>
    <name type="synonym">Acutodesmus obliquus</name>
    <dbReference type="NCBI Taxonomy" id="3088"/>
    <lineage>
        <taxon>Eukaryota</taxon>
        <taxon>Viridiplantae</taxon>
        <taxon>Chlorophyta</taxon>
        <taxon>core chlorophytes</taxon>
        <taxon>Chlorophyceae</taxon>
        <taxon>CS clade</taxon>
        <taxon>Sphaeropleales</taxon>
        <taxon>Scenedesmaceae</taxon>
        <taxon>Tetradesmus</taxon>
    </lineage>
</organism>
<evidence type="ECO:0000313" key="2">
    <source>
        <dbReference type="EMBL" id="SZX70703.1"/>
    </source>
</evidence>
<protein>
    <submittedName>
        <fullName evidence="2">Uncharacterized protein</fullName>
    </submittedName>
</protein>
<reference evidence="2 3" key="1">
    <citation type="submission" date="2016-10" db="EMBL/GenBank/DDBJ databases">
        <authorList>
            <person name="Cai Z."/>
        </authorList>
    </citation>
    <scope>NUCLEOTIDE SEQUENCE [LARGE SCALE GENOMIC DNA]</scope>
</reference>
<feature type="region of interest" description="Disordered" evidence="1">
    <location>
        <begin position="130"/>
        <end position="163"/>
    </location>
</feature>
<dbReference type="PANTHER" id="PTHR35320:SF1">
    <property type="entry name" value="ATP-DEPENDENT CLP PROTEASE ATP-BINDING SUBUNIT"/>
    <property type="match status" value="1"/>
</dbReference>
<evidence type="ECO:0000313" key="3">
    <source>
        <dbReference type="Proteomes" id="UP000256970"/>
    </source>
</evidence>
<feature type="region of interest" description="Disordered" evidence="1">
    <location>
        <begin position="51"/>
        <end position="70"/>
    </location>
</feature>
<dbReference type="AlphaFoldDB" id="A0A383W0T2"/>
<gene>
    <name evidence="2" type="ORF">BQ4739_LOCUS10893</name>
</gene>
<feature type="compositionally biased region" description="Low complexity" evidence="1">
    <location>
        <begin position="130"/>
        <end position="142"/>
    </location>
</feature>